<dbReference type="Proteomes" id="UP000001294">
    <property type="component" value="Unassembled WGS sequence"/>
</dbReference>
<dbReference type="Pfam" id="PF13520">
    <property type="entry name" value="AA_permease_2"/>
    <property type="match status" value="1"/>
</dbReference>
<keyword evidence="4 7" id="KW-1133">Transmembrane helix</keyword>
<dbReference type="GO" id="GO:0016020">
    <property type="term" value="C:membrane"/>
    <property type="evidence" value="ECO:0007669"/>
    <property type="project" value="UniProtKB-SubCell"/>
</dbReference>
<dbReference type="EMBL" id="DS995903">
    <property type="protein sequence ID" value="EEA21934.1"/>
    <property type="molecule type" value="Genomic_DNA"/>
</dbReference>
<keyword evidence="9" id="KW-1185">Reference proteome</keyword>
<protein>
    <submittedName>
        <fullName evidence="8">Amino acid permease, putative</fullName>
    </submittedName>
</protein>
<feature type="transmembrane region" description="Helical" evidence="7">
    <location>
        <begin position="81"/>
        <end position="105"/>
    </location>
</feature>
<feature type="transmembrane region" description="Helical" evidence="7">
    <location>
        <begin position="413"/>
        <end position="431"/>
    </location>
</feature>
<reference evidence="9" key="1">
    <citation type="journal article" date="2015" name="Genome Announc.">
        <title>Genome sequence of the AIDS-associated pathogen Penicillium marneffei (ATCC18224) and its near taxonomic relative Talaromyces stipitatus (ATCC10500).</title>
        <authorList>
            <person name="Nierman W.C."/>
            <person name="Fedorova-Abrams N.D."/>
            <person name="Andrianopoulos A."/>
        </authorList>
    </citation>
    <scope>NUCLEOTIDE SEQUENCE [LARGE SCALE GENOMIC DNA]</scope>
    <source>
        <strain evidence="9">ATCC 18224 / CBS 334.59 / QM 7333</strain>
    </source>
</reference>
<evidence type="ECO:0000256" key="1">
    <source>
        <dbReference type="ARBA" id="ARBA00004141"/>
    </source>
</evidence>
<keyword evidence="2" id="KW-0813">Transport</keyword>
<evidence type="ECO:0000256" key="4">
    <source>
        <dbReference type="ARBA" id="ARBA00022989"/>
    </source>
</evidence>
<feature type="transmembrane region" description="Helical" evidence="7">
    <location>
        <begin position="275"/>
        <end position="305"/>
    </location>
</feature>
<feature type="transmembrane region" description="Helical" evidence="7">
    <location>
        <begin position="174"/>
        <end position="193"/>
    </location>
</feature>
<dbReference type="HOGENOM" id="CLU_004495_6_1_1"/>
<feature type="transmembrane region" description="Helical" evidence="7">
    <location>
        <begin position="126"/>
        <end position="154"/>
    </location>
</feature>
<feature type="transmembrane region" description="Helical" evidence="7">
    <location>
        <begin position="481"/>
        <end position="500"/>
    </location>
</feature>
<dbReference type="GO" id="GO:0022857">
    <property type="term" value="F:transmembrane transporter activity"/>
    <property type="evidence" value="ECO:0007669"/>
    <property type="project" value="InterPro"/>
</dbReference>
<feature type="transmembrane region" description="Helical" evidence="7">
    <location>
        <begin position="238"/>
        <end position="263"/>
    </location>
</feature>
<dbReference type="PhylomeDB" id="B6QLF7"/>
<evidence type="ECO:0000256" key="6">
    <source>
        <dbReference type="SAM" id="MobiDB-lite"/>
    </source>
</evidence>
<evidence type="ECO:0000256" key="7">
    <source>
        <dbReference type="SAM" id="Phobius"/>
    </source>
</evidence>
<evidence type="ECO:0000313" key="8">
    <source>
        <dbReference type="EMBL" id="EEA21934.1"/>
    </source>
</evidence>
<evidence type="ECO:0000256" key="5">
    <source>
        <dbReference type="ARBA" id="ARBA00023136"/>
    </source>
</evidence>
<dbReference type="VEuPathDB" id="FungiDB:PMAA_057230"/>
<dbReference type="PANTHER" id="PTHR45649:SF1">
    <property type="entry name" value="TRANSPORTER, PUTATIVE (EUROFUNG)-RELATED"/>
    <property type="match status" value="1"/>
</dbReference>
<organism evidence="8 9">
    <name type="scientific">Talaromyces marneffei (strain ATCC 18224 / CBS 334.59 / QM 7333)</name>
    <name type="common">Penicillium marneffei</name>
    <dbReference type="NCBI Taxonomy" id="441960"/>
    <lineage>
        <taxon>Eukaryota</taxon>
        <taxon>Fungi</taxon>
        <taxon>Dikarya</taxon>
        <taxon>Ascomycota</taxon>
        <taxon>Pezizomycotina</taxon>
        <taxon>Eurotiomycetes</taxon>
        <taxon>Eurotiomycetidae</taxon>
        <taxon>Eurotiales</taxon>
        <taxon>Trichocomaceae</taxon>
        <taxon>Talaromyces</taxon>
        <taxon>Talaromyces sect. Talaromyces</taxon>
    </lineage>
</organism>
<dbReference type="InterPro" id="IPR002293">
    <property type="entry name" value="AA/rel_permease1"/>
</dbReference>
<name>B6QLF7_TALMQ</name>
<evidence type="ECO:0000313" key="9">
    <source>
        <dbReference type="Proteomes" id="UP000001294"/>
    </source>
</evidence>
<feature type="compositionally biased region" description="Polar residues" evidence="6">
    <location>
        <begin position="11"/>
        <end position="23"/>
    </location>
</feature>
<dbReference type="Gene3D" id="1.20.1740.10">
    <property type="entry name" value="Amino acid/polyamine transporter I"/>
    <property type="match status" value="1"/>
</dbReference>
<gene>
    <name evidence="8" type="ORF">PMAA_057230</name>
</gene>
<dbReference type="OrthoDB" id="3257095at2759"/>
<proteinExistence type="predicted"/>
<comment type="subcellular location">
    <subcellularLocation>
        <location evidence="1">Membrane</location>
        <topology evidence="1">Multi-pass membrane protein</topology>
    </subcellularLocation>
</comment>
<feature type="transmembrane region" description="Helical" evidence="7">
    <location>
        <begin position="44"/>
        <end position="61"/>
    </location>
</feature>
<accession>B6QLF7</accession>
<evidence type="ECO:0000256" key="2">
    <source>
        <dbReference type="ARBA" id="ARBA00022448"/>
    </source>
</evidence>
<feature type="transmembrane region" description="Helical" evidence="7">
    <location>
        <begin position="325"/>
        <end position="352"/>
    </location>
</feature>
<sequence>MEALQMKKQNHNSVSTENGTPRTPRQRDEAQLARLGKREVLKRTFGSMAVLGFSTSILITWEAELTTFLQPLQNGGPAGAVYGFLIVWAGLIATFITVSEMVSMAPTTGGQYHWCSMLAGRSVSKFSSYVTGWLTVVGWQATFATGCYLNGTLVQGLIILTRPEYEPHAWHGTLFYWAIVVFSVAINVIGGSLLPKFEGLILVLHILGFFAIIIPLIYMSNHDNAIEVFGTWVNSGDWPSQGISTLVGLMGAVFAFAGGDAAVHMAEETKNAQKVIPISIMLSLMINGVMGFAMLIATLFCIGNIQDAIESKTGYPFMEIFYQGTNSIAGACVMATIMVIMSICAVTGILATTSRQFWAFSRDRGVPGWQIWSKISERTNIPVNSVILTAVVSCLLGLIPIGSPIAFNDLTSMSTSGLYLSYMICCILLLYRRCTGGILEMDDYRSRNSAGIQSEVDENIINTAGAKLVWGPFHLKGIPGIVVNVIAIIYMIIAVFFSFWPPTAEVTAATMNYSAVGITGVMLLTVVYYVITARSVYEGPIIEF</sequence>
<dbReference type="PANTHER" id="PTHR45649">
    <property type="entry name" value="AMINO-ACID PERMEASE BAT1"/>
    <property type="match status" value="1"/>
</dbReference>
<keyword evidence="5 7" id="KW-0472">Membrane</keyword>
<evidence type="ECO:0000256" key="3">
    <source>
        <dbReference type="ARBA" id="ARBA00022692"/>
    </source>
</evidence>
<dbReference type="AlphaFoldDB" id="B6QLF7"/>
<feature type="transmembrane region" description="Helical" evidence="7">
    <location>
        <begin position="386"/>
        <end position="407"/>
    </location>
</feature>
<feature type="region of interest" description="Disordered" evidence="6">
    <location>
        <begin position="1"/>
        <end position="30"/>
    </location>
</feature>
<feature type="transmembrane region" description="Helical" evidence="7">
    <location>
        <begin position="512"/>
        <end position="531"/>
    </location>
</feature>
<feature type="transmembrane region" description="Helical" evidence="7">
    <location>
        <begin position="200"/>
        <end position="218"/>
    </location>
</feature>
<keyword evidence="3 7" id="KW-0812">Transmembrane</keyword>